<name>A0A916X6D4_9SPHN</name>
<accession>A0A916X6D4</accession>
<evidence type="ECO:0000256" key="4">
    <source>
        <dbReference type="ARBA" id="ARBA00023033"/>
    </source>
</evidence>
<keyword evidence="2" id="KW-0288">FMN</keyword>
<dbReference type="InterPro" id="IPR050172">
    <property type="entry name" value="SsuD_RutA_monooxygenase"/>
</dbReference>
<sequence>MKLGFAMPHLLQLKATMQDWEMAVTGADQTKLAKWAEKLGFEMIAVPEHHIIPNKHVALSGPFYFNAYTAMAYIAGATEKIRVNSCIAILPAQNPIVTAKALSTMDWLSSGRVTITFAVGWLEEEFALLGVPFHERGAMAEEYVQAIIALWTQQNPEFEGKYVSFRDVAFEPRPVQKPHIPVWFGGDADPVLKRIARHGQGWWPFLTKPEDIPARIDFIRSQPDYNGALADVYYGMSTARVGEGHKVIDDPTARPGQTKNEIIDRLGALADLGVTWSSVPIPNLPGIDAYYDYTQWIAEEIMPAIR</sequence>
<dbReference type="PANTHER" id="PTHR42847:SF4">
    <property type="entry name" value="ALKANESULFONATE MONOOXYGENASE-RELATED"/>
    <property type="match status" value="1"/>
</dbReference>
<dbReference type="GO" id="GO:0046306">
    <property type="term" value="P:alkanesulfonate catabolic process"/>
    <property type="evidence" value="ECO:0007669"/>
    <property type="project" value="TreeGrafter"/>
</dbReference>
<dbReference type="SUPFAM" id="SSF51679">
    <property type="entry name" value="Bacterial luciferase-like"/>
    <property type="match status" value="1"/>
</dbReference>
<dbReference type="AlphaFoldDB" id="A0A916X6D4"/>
<keyword evidence="4" id="KW-0503">Monooxygenase</keyword>
<dbReference type="EMBL" id="BMHK01000067">
    <property type="protein sequence ID" value="GGC16643.1"/>
    <property type="molecule type" value="Genomic_DNA"/>
</dbReference>
<evidence type="ECO:0000259" key="5">
    <source>
        <dbReference type="Pfam" id="PF00296"/>
    </source>
</evidence>
<dbReference type="InterPro" id="IPR036661">
    <property type="entry name" value="Luciferase-like_sf"/>
</dbReference>
<evidence type="ECO:0000313" key="7">
    <source>
        <dbReference type="Proteomes" id="UP000608154"/>
    </source>
</evidence>
<dbReference type="PANTHER" id="PTHR42847">
    <property type="entry name" value="ALKANESULFONATE MONOOXYGENASE"/>
    <property type="match status" value="1"/>
</dbReference>
<evidence type="ECO:0000256" key="2">
    <source>
        <dbReference type="ARBA" id="ARBA00022643"/>
    </source>
</evidence>
<dbReference type="RefSeq" id="WP_188773268.1">
    <property type="nucleotide sequence ID" value="NZ_BMHK01000067.1"/>
</dbReference>
<dbReference type="Gene3D" id="3.20.20.30">
    <property type="entry name" value="Luciferase-like domain"/>
    <property type="match status" value="1"/>
</dbReference>
<evidence type="ECO:0000313" key="6">
    <source>
        <dbReference type="EMBL" id="GGC16643.1"/>
    </source>
</evidence>
<evidence type="ECO:0000256" key="3">
    <source>
        <dbReference type="ARBA" id="ARBA00023002"/>
    </source>
</evidence>
<keyword evidence="3" id="KW-0560">Oxidoreductase</keyword>
<proteinExistence type="predicted"/>
<protein>
    <submittedName>
        <fullName evidence="6">LLM class F420-dependent oxidoreductase</fullName>
    </submittedName>
</protein>
<organism evidence="6 7">
    <name type="scientific">Novosphingobium endophyticum</name>
    <dbReference type="NCBI Taxonomy" id="1955250"/>
    <lineage>
        <taxon>Bacteria</taxon>
        <taxon>Pseudomonadati</taxon>
        <taxon>Pseudomonadota</taxon>
        <taxon>Alphaproteobacteria</taxon>
        <taxon>Sphingomonadales</taxon>
        <taxon>Sphingomonadaceae</taxon>
        <taxon>Novosphingobium</taxon>
    </lineage>
</organism>
<dbReference type="InterPro" id="IPR019921">
    <property type="entry name" value="Lucif-like_OxRdtase_Rv2161c"/>
</dbReference>
<comment type="caution">
    <text evidence="6">The sequence shown here is derived from an EMBL/GenBank/DDBJ whole genome shotgun (WGS) entry which is preliminary data.</text>
</comment>
<keyword evidence="7" id="KW-1185">Reference proteome</keyword>
<reference evidence="6" key="2">
    <citation type="submission" date="2020-09" db="EMBL/GenBank/DDBJ databases">
        <authorList>
            <person name="Sun Q."/>
            <person name="Zhou Y."/>
        </authorList>
    </citation>
    <scope>NUCLEOTIDE SEQUENCE</scope>
    <source>
        <strain evidence="6">CGMCC 1.15095</strain>
    </source>
</reference>
<dbReference type="InterPro" id="IPR011251">
    <property type="entry name" value="Luciferase-like_dom"/>
</dbReference>
<reference evidence="6" key="1">
    <citation type="journal article" date="2014" name="Int. J. Syst. Evol. Microbiol.">
        <title>Complete genome sequence of Corynebacterium casei LMG S-19264T (=DSM 44701T), isolated from a smear-ripened cheese.</title>
        <authorList>
            <consortium name="US DOE Joint Genome Institute (JGI-PGF)"/>
            <person name="Walter F."/>
            <person name="Albersmeier A."/>
            <person name="Kalinowski J."/>
            <person name="Ruckert C."/>
        </authorList>
    </citation>
    <scope>NUCLEOTIDE SEQUENCE</scope>
    <source>
        <strain evidence="6">CGMCC 1.15095</strain>
    </source>
</reference>
<evidence type="ECO:0000256" key="1">
    <source>
        <dbReference type="ARBA" id="ARBA00022630"/>
    </source>
</evidence>
<keyword evidence="1" id="KW-0285">Flavoprotein</keyword>
<dbReference type="NCBIfam" id="TIGR03619">
    <property type="entry name" value="F420_Rv2161c"/>
    <property type="match status" value="1"/>
</dbReference>
<dbReference type="Proteomes" id="UP000608154">
    <property type="component" value="Unassembled WGS sequence"/>
</dbReference>
<feature type="domain" description="Luciferase-like" evidence="5">
    <location>
        <begin position="26"/>
        <end position="228"/>
    </location>
</feature>
<dbReference type="GO" id="GO:0008726">
    <property type="term" value="F:alkanesulfonate monooxygenase activity"/>
    <property type="evidence" value="ECO:0007669"/>
    <property type="project" value="TreeGrafter"/>
</dbReference>
<dbReference type="Pfam" id="PF00296">
    <property type="entry name" value="Bac_luciferase"/>
    <property type="match status" value="1"/>
</dbReference>
<gene>
    <name evidence="6" type="ORF">GCM10011494_39420</name>
</gene>